<accession>A0A3N4I5B1</accession>
<dbReference type="Proteomes" id="UP000275078">
    <property type="component" value="Unassembled WGS sequence"/>
</dbReference>
<evidence type="ECO:0000313" key="1">
    <source>
        <dbReference type="EMBL" id="RPA80647.1"/>
    </source>
</evidence>
<keyword evidence="2" id="KW-1185">Reference proteome</keyword>
<protein>
    <submittedName>
        <fullName evidence="1">Uncharacterized protein</fullName>
    </submittedName>
</protein>
<reference evidence="1 2" key="1">
    <citation type="journal article" date="2018" name="Nat. Ecol. Evol.">
        <title>Pezizomycetes genomes reveal the molecular basis of ectomycorrhizal truffle lifestyle.</title>
        <authorList>
            <person name="Murat C."/>
            <person name="Payen T."/>
            <person name="Noel B."/>
            <person name="Kuo A."/>
            <person name="Morin E."/>
            <person name="Chen J."/>
            <person name="Kohler A."/>
            <person name="Krizsan K."/>
            <person name="Balestrini R."/>
            <person name="Da Silva C."/>
            <person name="Montanini B."/>
            <person name="Hainaut M."/>
            <person name="Levati E."/>
            <person name="Barry K.W."/>
            <person name="Belfiori B."/>
            <person name="Cichocki N."/>
            <person name="Clum A."/>
            <person name="Dockter R.B."/>
            <person name="Fauchery L."/>
            <person name="Guy J."/>
            <person name="Iotti M."/>
            <person name="Le Tacon F."/>
            <person name="Lindquist E.A."/>
            <person name="Lipzen A."/>
            <person name="Malagnac F."/>
            <person name="Mello A."/>
            <person name="Molinier V."/>
            <person name="Miyauchi S."/>
            <person name="Poulain J."/>
            <person name="Riccioni C."/>
            <person name="Rubini A."/>
            <person name="Sitrit Y."/>
            <person name="Splivallo R."/>
            <person name="Traeger S."/>
            <person name="Wang M."/>
            <person name="Zifcakova L."/>
            <person name="Wipf D."/>
            <person name="Zambonelli A."/>
            <person name="Paolocci F."/>
            <person name="Nowrousian M."/>
            <person name="Ottonello S."/>
            <person name="Baldrian P."/>
            <person name="Spatafora J.W."/>
            <person name="Henrissat B."/>
            <person name="Nagy L.G."/>
            <person name="Aury J.M."/>
            <person name="Wincker P."/>
            <person name="Grigoriev I.V."/>
            <person name="Bonfante P."/>
            <person name="Martin F.M."/>
        </authorList>
    </citation>
    <scope>NUCLEOTIDE SEQUENCE [LARGE SCALE GENOMIC DNA]</scope>
    <source>
        <strain evidence="1 2">RN42</strain>
    </source>
</reference>
<dbReference type="EMBL" id="ML119686">
    <property type="protein sequence ID" value="RPA80647.1"/>
    <property type="molecule type" value="Genomic_DNA"/>
</dbReference>
<name>A0A3N4I5B1_ASCIM</name>
<sequence>MLSPDVFFTDSDVCDSQFGLHKVQRSSSHEGKSNRSFSKKNMVVGKHVIIVSSILRPSNLESDCQQEIVRDTISSMAMTPSPDTNSIRRCLHNGTHRLLDKQWLVSNVHTYMQFSCMLGKLSFVGRFAFKKHQQQPCSGRLCVSFLGISPGDSFSSVKAMLTAIAGYPDEL</sequence>
<dbReference type="AlphaFoldDB" id="A0A3N4I5B1"/>
<evidence type="ECO:0000313" key="2">
    <source>
        <dbReference type="Proteomes" id="UP000275078"/>
    </source>
</evidence>
<proteinExistence type="predicted"/>
<organism evidence="1 2">
    <name type="scientific">Ascobolus immersus RN42</name>
    <dbReference type="NCBI Taxonomy" id="1160509"/>
    <lineage>
        <taxon>Eukaryota</taxon>
        <taxon>Fungi</taxon>
        <taxon>Dikarya</taxon>
        <taxon>Ascomycota</taxon>
        <taxon>Pezizomycotina</taxon>
        <taxon>Pezizomycetes</taxon>
        <taxon>Pezizales</taxon>
        <taxon>Ascobolaceae</taxon>
        <taxon>Ascobolus</taxon>
    </lineage>
</organism>
<gene>
    <name evidence="1" type="ORF">BJ508DRAFT_307286</name>
</gene>